<protein>
    <submittedName>
        <fullName evidence="2">Uncharacterized protein</fullName>
    </submittedName>
</protein>
<evidence type="ECO:0000313" key="3">
    <source>
        <dbReference type="Proteomes" id="UP001465976"/>
    </source>
</evidence>
<dbReference type="EMBL" id="JBAHYK010004619">
    <property type="protein sequence ID" value="KAL0562744.1"/>
    <property type="molecule type" value="Genomic_DNA"/>
</dbReference>
<reference evidence="2 3" key="1">
    <citation type="submission" date="2024-02" db="EMBL/GenBank/DDBJ databases">
        <title>A draft genome for the cacao thread blight pathogen Marasmius crinis-equi.</title>
        <authorList>
            <person name="Cohen S.P."/>
            <person name="Baruah I.K."/>
            <person name="Amoako-Attah I."/>
            <person name="Bukari Y."/>
            <person name="Meinhardt L.W."/>
            <person name="Bailey B.A."/>
        </authorList>
    </citation>
    <scope>NUCLEOTIDE SEQUENCE [LARGE SCALE GENOMIC DNA]</scope>
    <source>
        <strain evidence="2 3">GH-76</strain>
    </source>
</reference>
<feature type="non-terminal residue" evidence="2">
    <location>
        <position position="1"/>
    </location>
</feature>
<comment type="caution">
    <text evidence="2">The sequence shown here is derived from an EMBL/GenBank/DDBJ whole genome shotgun (WGS) entry which is preliminary data.</text>
</comment>
<feature type="non-terminal residue" evidence="2">
    <location>
        <position position="60"/>
    </location>
</feature>
<keyword evidence="3" id="KW-1185">Reference proteome</keyword>
<gene>
    <name evidence="2" type="ORF">V5O48_019335</name>
</gene>
<proteinExistence type="predicted"/>
<accession>A0ABR3EIN6</accession>
<evidence type="ECO:0000256" key="1">
    <source>
        <dbReference type="SAM" id="MobiDB-lite"/>
    </source>
</evidence>
<sequence length="60" mass="6978">AASSSDRQSSRNTDRASNNQPPPPPGIYIHRTRPLFQPIRTHLYASWSISRRWWTSPGWM</sequence>
<organism evidence="2 3">
    <name type="scientific">Marasmius crinis-equi</name>
    <dbReference type="NCBI Taxonomy" id="585013"/>
    <lineage>
        <taxon>Eukaryota</taxon>
        <taxon>Fungi</taxon>
        <taxon>Dikarya</taxon>
        <taxon>Basidiomycota</taxon>
        <taxon>Agaricomycotina</taxon>
        <taxon>Agaricomycetes</taxon>
        <taxon>Agaricomycetidae</taxon>
        <taxon>Agaricales</taxon>
        <taxon>Marasmiineae</taxon>
        <taxon>Marasmiaceae</taxon>
        <taxon>Marasmius</taxon>
    </lineage>
</organism>
<evidence type="ECO:0000313" key="2">
    <source>
        <dbReference type="EMBL" id="KAL0562744.1"/>
    </source>
</evidence>
<name>A0ABR3EIN6_9AGAR</name>
<feature type="region of interest" description="Disordered" evidence="1">
    <location>
        <begin position="1"/>
        <end position="29"/>
    </location>
</feature>
<dbReference type="Proteomes" id="UP001465976">
    <property type="component" value="Unassembled WGS sequence"/>
</dbReference>